<dbReference type="PANTHER" id="PTHR16155">
    <property type="entry name" value="DED DOMAIN-CONTAINING PROTEIN"/>
    <property type="match status" value="1"/>
</dbReference>
<dbReference type="PROSITE" id="PS50102">
    <property type="entry name" value="RRM"/>
    <property type="match status" value="1"/>
</dbReference>
<dbReference type="SUPFAM" id="SSF54928">
    <property type="entry name" value="RNA-binding domain, RBD"/>
    <property type="match status" value="1"/>
</dbReference>
<dbReference type="PANTHER" id="PTHR16155:SF19">
    <property type="entry name" value="DED DOMAIN-CONTAINING PROTEIN"/>
    <property type="match status" value="1"/>
</dbReference>
<dbReference type="PROSITE" id="PS50053">
    <property type="entry name" value="UBIQUITIN_2"/>
    <property type="match status" value="1"/>
</dbReference>
<feature type="region of interest" description="Disordered" evidence="2">
    <location>
        <begin position="316"/>
        <end position="348"/>
    </location>
</feature>
<dbReference type="InterPro" id="IPR035979">
    <property type="entry name" value="RBD_domain_sf"/>
</dbReference>
<name>A0ABN8MRG9_9CNID</name>
<evidence type="ECO:0000313" key="6">
    <source>
        <dbReference type="EMBL" id="CAH3032708.1"/>
    </source>
</evidence>
<comment type="caution">
    <text evidence="6">The sequence shown here is derived from an EMBL/GenBank/DDBJ whole genome shotgun (WGS) entry which is preliminary data.</text>
</comment>
<feature type="compositionally biased region" description="Low complexity" evidence="2">
    <location>
        <begin position="333"/>
        <end position="348"/>
    </location>
</feature>
<evidence type="ECO:0000259" key="4">
    <source>
        <dbReference type="PROSITE" id="PS50102"/>
    </source>
</evidence>
<dbReference type="Gene3D" id="3.10.20.90">
    <property type="entry name" value="Phosphatidylinositol 3-kinase Catalytic Subunit, Chain A, domain 1"/>
    <property type="match status" value="1"/>
</dbReference>
<dbReference type="Gene3D" id="3.30.70.330">
    <property type="match status" value="1"/>
</dbReference>
<dbReference type="Gene3D" id="1.10.150.50">
    <property type="entry name" value="Transcription Factor, Ets-1"/>
    <property type="match status" value="2"/>
</dbReference>
<dbReference type="InterPro" id="IPR000626">
    <property type="entry name" value="Ubiquitin-like_dom"/>
</dbReference>
<keyword evidence="1" id="KW-0694">RNA-binding</keyword>
<dbReference type="SUPFAM" id="SSF47769">
    <property type="entry name" value="SAM/Pointed domain"/>
    <property type="match status" value="2"/>
</dbReference>
<organism evidence="6 7">
    <name type="scientific">Porites lobata</name>
    <dbReference type="NCBI Taxonomy" id="104759"/>
    <lineage>
        <taxon>Eukaryota</taxon>
        <taxon>Metazoa</taxon>
        <taxon>Cnidaria</taxon>
        <taxon>Anthozoa</taxon>
        <taxon>Hexacorallia</taxon>
        <taxon>Scleractinia</taxon>
        <taxon>Fungiina</taxon>
        <taxon>Poritidae</taxon>
        <taxon>Porites</taxon>
    </lineage>
</organism>
<evidence type="ECO:0000256" key="2">
    <source>
        <dbReference type="SAM" id="MobiDB-lite"/>
    </source>
</evidence>
<proteinExistence type="predicted"/>
<gene>
    <name evidence="6" type="ORF">PLOB_00000222</name>
</gene>
<dbReference type="InterPro" id="IPR000504">
    <property type="entry name" value="RRM_dom"/>
</dbReference>
<evidence type="ECO:0000259" key="3">
    <source>
        <dbReference type="PROSITE" id="PS50053"/>
    </source>
</evidence>
<dbReference type="InterPro" id="IPR029071">
    <property type="entry name" value="Ubiquitin-like_domsf"/>
</dbReference>
<dbReference type="InterPro" id="IPR013761">
    <property type="entry name" value="SAM/pointed_sf"/>
</dbReference>
<feature type="domain" description="Ubiquitin-like" evidence="3">
    <location>
        <begin position="239"/>
        <end position="297"/>
    </location>
</feature>
<feature type="domain" description="RRM" evidence="4">
    <location>
        <begin position="6"/>
        <end position="83"/>
    </location>
</feature>
<dbReference type="InterPro" id="IPR012677">
    <property type="entry name" value="Nucleotide-bd_a/b_plait_sf"/>
</dbReference>
<feature type="domain" description="SAM" evidence="5">
    <location>
        <begin position="362"/>
        <end position="405"/>
    </location>
</feature>
<feature type="region of interest" description="Disordered" evidence="2">
    <location>
        <begin position="650"/>
        <end position="697"/>
    </location>
</feature>
<evidence type="ECO:0000259" key="5">
    <source>
        <dbReference type="PROSITE" id="PS50105"/>
    </source>
</evidence>
<accession>A0ABN8MRG9</accession>
<dbReference type="InterPro" id="IPR001660">
    <property type="entry name" value="SAM"/>
</dbReference>
<sequence length="2479" mass="284457">MLGDNLKIFVHGLPLDCEEHSLKDFLEAVCDLPGMVSKVSIPPKKSFAFVTLSSPEAVKCLLGNTLLYCDGVGQVYHVQACPYVRKPFRNGHNLKPKKTEHAPFTVKIEPKPLKYKTPEHAIQFSPDFSMLSHSKPKRRRKRKGDDSLVWFGDVGTTSFRKRPKHKKKNKKASKVELHKSETFQFGNVNPKPNIDDSNGPLKEAVNSLVCESDRELGKAKKNVPVEEQQKSSSTISSRIQVIVDHDYLGPLCLQFSSMPTVADVKSEITQRTGLPIKDQLLYFNGIKLSDSIGLRSLLDENDGVTLVLYAGSLKGGAPPKSHPGEGGARAKQDSSNSKQESSEVSQVEGAVGGESIKLMENWNSQETAEWLYQIGLDEKYASVCVKQAISGRALLLLASKSVDQLASVFQLKRGPRSILMDNLQPHLDGFDKNVPHTARISFQMLNAWSVDELCNWLQELSIPEENLSEVQQEEINGKAFLVLRKSGELEECLKLKAGSWVVLEHELMLHLQNSSDRESGTNTTLATPEKPHVVPRRIWNNAKKQMDGSQELQLEDHSSMKAEITSAVAASKKPYVAPKRDWNTAKSEKMEQNQELKREDDMTTEISFEENAKIAMSTKKMDEIKEPQVGNDTSTNDIFGANRKVFPSTKQTVATKEPCASEDTSGNILETDHKGAFSTKQTGEVKEPLAASDLSTKNVSESKSKGALSTSEKLLLFQNALKLDIEASTNSEDLEECFVRSIFAKRGGGANALERLFNFVVITKEEMTIDKRRTLWSRIIEKTSDWITLLRKDDQQSFQWDSGCDSFVYLPTKERVSLRADKNVGQIFLEKLSANELKQSVFVLLVDKQLIKEKETYSYLFFLEKKSRFSFKVRLNAKESGYHASFDPNSRGQNLTWSKHFRGCKTNASFKSVVSTTPQFDKEPLPAPDFPQYQTPRPFASDFENNYYNEGYILPFWENGSQDLIKPAHEFKLLRTGAHSSEKDSMVKFVFETMRFACGCLNKRTNGTIHFGVADEMEGQTCGYQTREIVGTLVIVKPRYKDKLTEFINKCFVGDSKSNVHNCIRDPVFIPVKCDAGRPSTNRVVIEVDIEPRYSFCEGETFKAGFKSLGKEKEEPLAYVRHGSQTEAIVEVEKMEEYIKLRPRLDEERKRREQEQGVLEKPNDIKHLHAKLKRLLCANKSVLDCSVYPILVLSKPDAKMTQEYLKETFSFIKNIKWQVIIDFDDQGSAKKGLCEVYKGSLDSWNCDIHEAEDYDESEDAIESIDFKTHWIFGNGYAELGKEALGFKQWNNSKRKRGLSFVIQSLAKRIPKLRPVVVFMLLSREYEPMADTFKDFCTYFDGPNHLVYAAESSDIVVNWVGKLSSTCLEEHELRERGVVGMAWSEFKESMQQMVGGIDRQQRYVTMATGTPFPLDNVTFNNISILSAKECEELRDLSPPERLTISSKVELDFYRGYPVTWMNFWFTEEGKNHVLRRKNFTDLKALIEKMYRRGPEGKVQTVTIYHQIGAGASTMCRQALWEFRCNSNFPYRCAVITKIDDSTCKEILRLRKVGYSDESVGSLPPVLALVEDTEDFLFRELRSQVVEHANKLPRTEWPVCVFLFCKPTQQPYKCHDKEKDTSVYLEQQLSPEEVDWFKDKYTEMKGHYNDPQHDFETYANENLISFMIMKENFNRVYVSSIVERNLCHVTKDELTLLQYTSLLNIYNPYPVFTCCFDNIMLSASFLRKKFFRDWVEDLTHSARIFLREMDCSTHLGTGKAIAVVHPIIAGELLDQIAVKRETTVSQIALDLLKSPLLEQEGKSFTSTHLYDAANRMLKHRKKYEYGDDIQTKFSPLIEKILYVKETEDGQKKPTEESIDQATKVLIEGLDKFRDPMLAQQLARVFYLNAAAFSESTVDSCFHKALEFCDTAIKMSPNNSFLFDTKGRIYESKIKVLYGSVRKGNRLIDIPSATQVLPLAFDAMKWFQKSIAASVEYQNNYGFHGELSVMFYLLDVLRCVTIFREKEGQKKLQAYLAFCQVIPDEVQAAWKEYHESIRQLRNRFSHCIEGLAEDFAIYKRNRIEERGLPNQIAIFKKQYHSYFGEGDVKWNNEIPEERWEYRWRKINQYLTGDIFSSVFSIHWAKTKEDSKTPKETLQLLKRLAIENYREPVQSMRYKDMLLIISSSMALHSPYGSNSKLKPKQLVEEYREIYSFVEKLFTLEECNEGSLRLYAHLFKVMFLWPRKDLPTELSSYGVQDFYDAKKSLKERWERKCQGHFDLDKMHKQKVYKYMSFKKDTRQYTTLFYLGKGSGLDVFVHINELTEKGSLGREGPKVKQRLKRLTGIVESRNIIRMKNPLDSSRTIDIYFSTFRQGGFSKEEVSFYLGFSWPQPIALDVKYIHSEHAKCSEESIGQVLGDQYKFVVPVPKYNVVTYEEYTSSMNKLTRKLTDIEVLKKKMENGQELEENQKKKLSKEGEIKQKLQELGKSLDALLDIEEEFFS</sequence>
<dbReference type="PROSITE" id="PS50105">
    <property type="entry name" value="SAM_DOMAIN"/>
    <property type="match status" value="1"/>
</dbReference>
<protein>
    <recommendedName>
        <fullName evidence="8">Sterile alpha motif domain-containing protein 9-like</fullName>
    </recommendedName>
</protein>
<reference evidence="6 7" key="1">
    <citation type="submission" date="2022-05" db="EMBL/GenBank/DDBJ databases">
        <authorList>
            <consortium name="Genoscope - CEA"/>
            <person name="William W."/>
        </authorList>
    </citation>
    <scope>NUCLEOTIDE SEQUENCE [LARGE SCALE GENOMIC DNA]</scope>
</reference>
<keyword evidence="7" id="KW-1185">Reference proteome</keyword>
<evidence type="ECO:0000313" key="7">
    <source>
        <dbReference type="Proteomes" id="UP001159405"/>
    </source>
</evidence>
<dbReference type="SUPFAM" id="SSF54236">
    <property type="entry name" value="Ubiquitin-like"/>
    <property type="match status" value="1"/>
</dbReference>
<dbReference type="CDD" id="cd17039">
    <property type="entry name" value="Ubl_ubiquitin_like"/>
    <property type="match status" value="1"/>
</dbReference>
<dbReference type="Proteomes" id="UP001159405">
    <property type="component" value="Unassembled WGS sequence"/>
</dbReference>
<evidence type="ECO:0008006" key="8">
    <source>
        <dbReference type="Google" id="ProtNLM"/>
    </source>
</evidence>
<dbReference type="EMBL" id="CALNXK010000001">
    <property type="protein sequence ID" value="CAH3032708.1"/>
    <property type="molecule type" value="Genomic_DNA"/>
</dbReference>
<evidence type="ECO:0000256" key="1">
    <source>
        <dbReference type="PROSITE-ProRule" id="PRU00176"/>
    </source>
</evidence>